<gene>
    <name evidence="1" type="ORF">LTR37_002434</name>
</gene>
<reference evidence="1" key="1">
    <citation type="submission" date="2023-07" db="EMBL/GenBank/DDBJ databases">
        <title>Black Yeasts Isolated from many extreme environments.</title>
        <authorList>
            <person name="Coleine C."/>
            <person name="Stajich J.E."/>
            <person name="Selbmann L."/>
        </authorList>
    </citation>
    <scope>NUCLEOTIDE SEQUENCE</scope>
    <source>
        <strain evidence="1">CCFEE 5714</strain>
    </source>
</reference>
<evidence type="ECO:0000313" key="1">
    <source>
        <dbReference type="EMBL" id="KAK3722442.1"/>
    </source>
</evidence>
<name>A0ACC3NT08_9PEZI</name>
<accession>A0ACC3NT08</accession>
<protein>
    <submittedName>
        <fullName evidence="1">Uncharacterized protein</fullName>
    </submittedName>
</protein>
<sequence>MLVNWREKLERQIPRIEETSEHSTLDGEQFRRLYRIALEKRLSKIAMPISSRKKGKPGVRGVSVRNELRKKWRNAAFEFLHELQHILDVEHNTSGARLHKFVSTERPSVKEKKPDHVEPAEVTEMNGVLSEHAKTSSTKRKSKAAGTRNVTGPSFAPSASNKRIKPTHRARRDERAAPLDKSSRQVQIQRILRTFARQTNPIRAVRLAVESSYRPRPHEYREQKGAQATARLLDMRRRLTNETQTQLWEQMQQAGAFEGLDGLDLASHDEDGASSPTSERRTRGNTSLSPQAAKELLTNIKELFMAPKESTTSDQDDSASEEAADYAALEAAVNAVTQQSEDAVPEQSVWSPSRCAISPSVIFGDLTLQFAAVIMFPNAHYRYRME</sequence>
<comment type="caution">
    <text evidence="1">The sequence shown here is derived from an EMBL/GenBank/DDBJ whole genome shotgun (WGS) entry which is preliminary data.</text>
</comment>
<keyword evidence="2" id="KW-1185">Reference proteome</keyword>
<organism evidence="1 2">
    <name type="scientific">Vermiconidia calcicola</name>
    <dbReference type="NCBI Taxonomy" id="1690605"/>
    <lineage>
        <taxon>Eukaryota</taxon>
        <taxon>Fungi</taxon>
        <taxon>Dikarya</taxon>
        <taxon>Ascomycota</taxon>
        <taxon>Pezizomycotina</taxon>
        <taxon>Dothideomycetes</taxon>
        <taxon>Dothideomycetidae</taxon>
        <taxon>Mycosphaerellales</taxon>
        <taxon>Extremaceae</taxon>
        <taxon>Vermiconidia</taxon>
    </lineage>
</organism>
<dbReference type="Proteomes" id="UP001281147">
    <property type="component" value="Unassembled WGS sequence"/>
</dbReference>
<dbReference type="EMBL" id="JAUTXU010000013">
    <property type="protein sequence ID" value="KAK3722442.1"/>
    <property type="molecule type" value="Genomic_DNA"/>
</dbReference>
<proteinExistence type="predicted"/>
<evidence type="ECO:0000313" key="2">
    <source>
        <dbReference type="Proteomes" id="UP001281147"/>
    </source>
</evidence>